<sequence>MATQQFTIDAVKNCSTDGSLCQTKIALKDGQLLIVKVDEPTKTWSAYKDCKKSWVNANGISAVTNKIDGLYKEATILDWNYESEFALGSLIGTLDGGRTYFPVGTHLEMTILKAGELSFFFWGGDANTNAGSLTVTVEVKDASSYYIPTETNKPADNIDYEAEYFDINARVHSLTGGTRLNTGIELEPGDLLKVNVDPKDLWNMAWMDRNSDVNANAINKNKSWPWGYHGSPFSFRMGNLIGTLDGGKTYFAVGTHLEMTVLSKGTLSFLVWDLDYLNNRGFVRAFVKVVKKGAATP</sequence>
<dbReference type="Gene3D" id="2.60.120.430">
    <property type="entry name" value="Galactose-binding lectin"/>
    <property type="match status" value="2"/>
</dbReference>
<dbReference type="Proteomes" id="UP001050975">
    <property type="component" value="Unassembled WGS sequence"/>
</dbReference>
<dbReference type="AlphaFoldDB" id="A0AAV3XM76"/>
<accession>A0AAV3XM76</accession>
<dbReference type="RefSeq" id="WP_226587495.1">
    <property type="nucleotide sequence ID" value="NZ_BLAY01000116.1"/>
</dbReference>
<keyword evidence="2" id="KW-1185">Reference proteome</keyword>
<evidence type="ECO:0000313" key="1">
    <source>
        <dbReference type="EMBL" id="GET41275.1"/>
    </source>
</evidence>
<gene>
    <name evidence="1" type="ORF">MiSe_60870</name>
</gene>
<comment type="caution">
    <text evidence="1">The sequence shown here is derived from an EMBL/GenBank/DDBJ whole genome shotgun (WGS) entry which is preliminary data.</text>
</comment>
<name>A0AAV3XM76_9CYAN</name>
<reference evidence="1" key="1">
    <citation type="submission" date="2019-10" db="EMBL/GenBank/DDBJ databases">
        <title>Draft genome sequece of Microseira wollei NIES-4236.</title>
        <authorList>
            <person name="Yamaguchi H."/>
            <person name="Suzuki S."/>
            <person name="Kawachi M."/>
        </authorList>
    </citation>
    <scope>NUCLEOTIDE SEQUENCE</scope>
    <source>
        <strain evidence="1">NIES-4236</strain>
    </source>
</reference>
<evidence type="ECO:0000313" key="2">
    <source>
        <dbReference type="Proteomes" id="UP001050975"/>
    </source>
</evidence>
<proteinExistence type="predicted"/>
<protein>
    <submittedName>
        <fullName evidence="1">Uncharacterized protein</fullName>
    </submittedName>
</protein>
<organism evidence="1 2">
    <name type="scientific">Microseira wollei NIES-4236</name>
    <dbReference type="NCBI Taxonomy" id="2530354"/>
    <lineage>
        <taxon>Bacteria</taxon>
        <taxon>Bacillati</taxon>
        <taxon>Cyanobacteriota</taxon>
        <taxon>Cyanophyceae</taxon>
        <taxon>Oscillatoriophycideae</taxon>
        <taxon>Aerosakkonematales</taxon>
        <taxon>Aerosakkonemataceae</taxon>
        <taxon>Microseira</taxon>
    </lineage>
</organism>
<dbReference type="EMBL" id="BLAY01000116">
    <property type="protein sequence ID" value="GET41275.1"/>
    <property type="molecule type" value="Genomic_DNA"/>
</dbReference>